<keyword evidence="1" id="KW-0472">Membrane</keyword>
<evidence type="ECO:0000313" key="2">
    <source>
        <dbReference type="EMBL" id="BDG05967.1"/>
    </source>
</evidence>
<keyword evidence="1" id="KW-1133">Transmembrane helix</keyword>
<gene>
    <name evidence="2" type="ORF">AMOR_49630</name>
</gene>
<proteinExistence type="predicted"/>
<evidence type="ECO:0000256" key="1">
    <source>
        <dbReference type="SAM" id="Phobius"/>
    </source>
</evidence>
<organism evidence="2 3">
    <name type="scientific">Anaeromyxobacter oryzae</name>
    <dbReference type="NCBI Taxonomy" id="2918170"/>
    <lineage>
        <taxon>Bacteria</taxon>
        <taxon>Pseudomonadati</taxon>
        <taxon>Myxococcota</taxon>
        <taxon>Myxococcia</taxon>
        <taxon>Myxococcales</taxon>
        <taxon>Cystobacterineae</taxon>
        <taxon>Anaeromyxobacteraceae</taxon>
        <taxon>Anaeromyxobacter</taxon>
    </lineage>
</organism>
<name>A0ABN6MYB5_9BACT</name>
<evidence type="ECO:0000313" key="3">
    <source>
        <dbReference type="Proteomes" id="UP001162891"/>
    </source>
</evidence>
<dbReference type="EMBL" id="AP025591">
    <property type="protein sequence ID" value="BDG05967.1"/>
    <property type="molecule type" value="Genomic_DNA"/>
</dbReference>
<keyword evidence="1" id="KW-0812">Transmembrane</keyword>
<protein>
    <submittedName>
        <fullName evidence="2">Uncharacterized protein</fullName>
    </submittedName>
</protein>
<sequence>MSVFHGTPQAEGVDVVVATSVSDPLLWRVAKGRHPLRPMVAVGERRREGVLRGAMLHRNGPDAYVTWPATPEDLGVAIQRAESSASRQRSWSAADLRAALIVPGLLLGRATGGLGAIVAGVCLLLGVSYAWSRRWQLIGGVLLTIVGVGSVTLHLMQWAR</sequence>
<accession>A0ABN6MYB5</accession>
<reference evidence="3" key="1">
    <citation type="journal article" date="2022" name="Int. J. Syst. Evol. Microbiol.">
        <title>Anaeromyxobacter oryzae sp. nov., Anaeromyxobacter diazotrophicus sp. nov. and Anaeromyxobacter paludicola sp. nov., isolated from paddy soils.</title>
        <authorList>
            <person name="Itoh H."/>
            <person name="Xu Z."/>
            <person name="Mise K."/>
            <person name="Masuda Y."/>
            <person name="Ushijima N."/>
            <person name="Hayakawa C."/>
            <person name="Shiratori Y."/>
            <person name="Senoo K."/>
        </authorList>
    </citation>
    <scope>NUCLEOTIDE SEQUENCE [LARGE SCALE GENOMIC DNA]</scope>
    <source>
        <strain evidence="3">Red232</strain>
    </source>
</reference>
<feature type="transmembrane region" description="Helical" evidence="1">
    <location>
        <begin position="106"/>
        <end position="131"/>
    </location>
</feature>
<dbReference type="Proteomes" id="UP001162891">
    <property type="component" value="Chromosome"/>
</dbReference>
<keyword evidence="3" id="KW-1185">Reference proteome</keyword>
<feature type="transmembrane region" description="Helical" evidence="1">
    <location>
        <begin position="137"/>
        <end position="156"/>
    </location>
</feature>